<dbReference type="InterPro" id="IPR000711">
    <property type="entry name" value="ATPase_OSCP/dsu"/>
</dbReference>
<evidence type="ECO:0000256" key="5">
    <source>
        <dbReference type="ARBA" id="ARBA00023136"/>
    </source>
</evidence>
<accession>A0A506TYX0</accession>
<dbReference type="Pfam" id="PF00213">
    <property type="entry name" value="OSCP"/>
    <property type="match status" value="1"/>
</dbReference>
<feature type="region of interest" description="Disordered" evidence="9">
    <location>
        <begin position="1"/>
        <end position="27"/>
    </location>
</feature>
<keyword evidence="8" id="KW-1003">Cell membrane</keyword>
<dbReference type="PRINTS" id="PR00125">
    <property type="entry name" value="ATPASEDELTA"/>
</dbReference>
<dbReference type="GO" id="GO:0005886">
    <property type="term" value="C:plasma membrane"/>
    <property type="evidence" value="ECO:0007669"/>
    <property type="project" value="UniProtKB-SubCell"/>
</dbReference>
<dbReference type="InterPro" id="IPR020781">
    <property type="entry name" value="ATPase_OSCP/d_CS"/>
</dbReference>
<proteinExistence type="inferred from homology"/>
<dbReference type="EMBL" id="VHLH01000029">
    <property type="protein sequence ID" value="TPW26516.1"/>
    <property type="molecule type" value="Genomic_DNA"/>
</dbReference>
<comment type="function">
    <text evidence="8">This protein is part of the stalk that links CF(0) to CF(1). It either transmits conformational changes from CF(0) to CF(1) or is implicated in proton conduction.</text>
</comment>
<protein>
    <recommendedName>
        <fullName evidence="8">ATP synthase subunit delta</fullName>
    </recommendedName>
    <alternativeName>
        <fullName evidence="8">ATP synthase F(1) sector subunit delta</fullName>
    </alternativeName>
    <alternativeName>
        <fullName evidence="8">F-type ATPase subunit delta</fullName>
        <shortName evidence="8">F-ATPase subunit delta</shortName>
    </alternativeName>
</protein>
<evidence type="ECO:0000256" key="6">
    <source>
        <dbReference type="ARBA" id="ARBA00023196"/>
    </source>
</evidence>
<keyword evidence="5 8" id="KW-0472">Membrane</keyword>
<organism evidence="10 11">
    <name type="scientific">Pararhizobium mangrovi</name>
    <dbReference type="NCBI Taxonomy" id="2590452"/>
    <lineage>
        <taxon>Bacteria</taxon>
        <taxon>Pseudomonadati</taxon>
        <taxon>Pseudomonadota</taxon>
        <taxon>Alphaproteobacteria</taxon>
        <taxon>Hyphomicrobiales</taxon>
        <taxon>Rhizobiaceae</taxon>
        <taxon>Rhizobium/Agrobacterium group</taxon>
        <taxon>Pararhizobium</taxon>
    </lineage>
</organism>
<evidence type="ECO:0000313" key="11">
    <source>
        <dbReference type="Proteomes" id="UP000320314"/>
    </source>
</evidence>
<evidence type="ECO:0000256" key="9">
    <source>
        <dbReference type="SAM" id="MobiDB-lite"/>
    </source>
</evidence>
<name>A0A506TYX0_9HYPH</name>
<dbReference type="PROSITE" id="PS00389">
    <property type="entry name" value="ATPASE_DELTA"/>
    <property type="match status" value="1"/>
</dbReference>
<dbReference type="InterPro" id="IPR026015">
    <property type="entry name" value="ATP_synth_OSCP/delta_N_sf"/>
</dbReference>
<evidence type="ECO:0000256" key="2">
    <source>
        <dbReference type="ARBA" id="ARBA00022448"/>
    </source>
</evidence>
<evidence type="ECO:0000256" key="4">
    <source>
        <dbReference type="ARBA" id="ARBA00023065"/>
    </source>
</evidence>
<comment type="function">
    <text evidence="8">F(1)F(0) ATP synthase produces ATP from ADP in the presence of a proton or sodium gradient. F-type ATPases consist of two structural domains, F(1) containing the extramembraneous catalytic core and F(0) containing the membrane proton channel, linked together by a central stalk and a peripheral stalk. During catalysis, ATP synthesis in the catalytic domain of F(1) is coupled via a rotary mechanism of the central stalk subunits to proton translocation.</text>
</comment>
<dbReference type="OrthoDB" id="9796185at2"/>
<keyword evidence="2 8" id="KW-0813">Transport</keyword>
<dbReference type="NCBIfam" id="NF004406">
    <property type="entry name" value="PRK05758.3-2"/>
    <property type="match status" value="1"/>
</dbReference>
<dbReference type="Gene3D" id="1.10.520.20">
    <property type="entry name" value="N-terminal domain of the delta subunit of the F1F0-ATP synthase"/>
    <property type="match status" value="1"/>
</dbReference>
<evidence type="ECO:0000313" key="10">
    <source>
        <dbReference type="EMBL" id="TPW26516.1"/>
    </source>
</evidence>
<keyword evidence="7 8" id="KW-0066">ATP synthesis</keyword>
<dbReference type="Proteomes" id="UP000320314">
    <property type="component" value="Unassembled WGS sequence"/>
</dbReference>
<dbReference type="PANTHER" id="PTHR11910">
    <property type="entry name" value="ATP SYNTHASE DELTA CHAIN"/>
    <property type="match status" value="1"/>
</dbReference>
<gene>
    <name evidence="8" type="primary">atpH</name>
    <name evidence="10" type="ORF">FJU11_14400</name>
</gene>
<dbReference type="SUPFAM" id="SSF47928">
    <property type="entry name" value="N-terminal domain of the delta subunit of the F1F0-ATP synthase"/>
    <property type="match status" value="1"/>
</dbReference>
<evidence type="ECO:0000256" key="1">
    <source>
        <dbReference type="ARBA" id="ARBA00004370"/>
    </source>
</evidence>
<reference evidence="10 11" key="1">
    <citation type="submission" date="2019-06" db="EMBL/GenBank/DDBJ databases">
        <authorList>
            <person name="Li M."/>
        </authorList>
    </citation>
    <scope>NUCLEOTIDE SEQUENCE [LARGE SCALE GENOMIC DNA]</scope>
    <source>
        <strain evidence="10 11">BGMRC6574</strain>
    </source>
</reference>
<sequence length="207" mass="22176">MLGGRRAGSGHAEVNREKRRPVAHSSEPISGVAQRYAASLFELAVEEDAIDAVSSDVDGFDGLLKESDDLRRLVMSPAFSADEQLKAISAIVDKAGFGTLFSNFARVVASNRRLFVMPGIITAFRDMVAEHRGEVRADVITAHELSDAQAGELKKTLGEIAGKDVTMDVTVDPSLLGGLIVQIGSRQIDTSLRTKLSTLKLALKEVG</sequence>
<comment type="subcellular location">
    <subcellularLocation>
        <location evidence="8">Cell membrane</location>
        <topology evidence="8">Peripheral membrane protein</topology>
    </subcellularLocation>
    <subcellularLocation>
        <location evidence="1">Membrane</location>
    </subcellularLocation>
</comment>
<dbReference type="AlphaFoldDB" id="A0A506TYX0"/>
<keyword evidence="11" id="KW-1185">Reference proteome</keyword>
<dbReference type="GO" id="GO:0045259">
    <property type="term" value="C:proton-transporting ATP synthase complex"/>
    <property type="evidence" value="ECO:0007669"/>
    <property type="project" value="UniProtKB-KW"/>
</dbReference>
<evidence type="ECO:0000256" key="3">
    <source>
        <dbReference type="ARBA" id="ARBA00022781"/>
    </source>
</evidence>
<keyword evidence="4 8" id="KW-0406">Ion transport</keyword>
<evidence type="ECO:0000256" key="8">
    <source>
        <dbReference type="HAMAP-Rule" id="MF_01416"/>
    </source>
</evidence>
<keyword evidence="3 8" id="KW-0375">Hydrogen ion transport</keyword>
<dbReference type="GO" id="GO:0046933">
    <property type="term" value="F:proton-transporting ATP synthase activity, rotational mechanism"/>
    <property type="evidence" value="ECO:0007669"/>
    <property type="project" value="UniProtKB-UniRule"/>
</dbReference>
<evidence type="ECO:0000256" key="7">
    <source>
        <dbReference type="ARBA" id="ARBA00023310"/>
    </source>
</evidence>
<dbReference type="HAMAP" id="MF_01416">
    <property type="entry name" value="ATP_synth_delta_bact"/>
    <property type="match status" value="1"/>
</dbReference>
<comment type="caution">
    <text evidence="10">The sequence shown here is derived from an EMBL/GenBank/DDBJ whole genome shotgun (WGS) entry which is preliminary data.</text>
</comment>
<keyword evidence="6 8" id="KW-0139">CF(1)</keyword>
<dbReference type="NCBIfam" id="TIGR01145">
    <property type="entry name" value="ATP_synt_delta"/>
    <property type="match status" value="1"/>
</dbReference>
<comment type="similarity">
    <text evidence="8">Belongs to the ATPase delta chain family.</text>
</comment>